<dbReference type="EMBL" id="JAERRJ010000014">
    <property type="protein sequence ID" value="MBL1079120.1"/>
    <property type="molecule type" value="Genomic_DNA"/>
</dbReference>
<keyword evidence="1" id="KW-1133">Transmembrane helix</keyword>
<protein>
    <recommendedName>
        <fullName evidence="4">DUF2306 domain-containing protein</fullName>
    </recommendedName>
</protein>
<accession>A0ABS1MGD3</accession>
<name>A0ABS1MGD3_9NOCA</name>
<feature type="transmembrane region" description="Helical" evidence="1">
    <location>
        <begin position="93"/>
        <end position="114"/>
    </location>
</feature>
<dbReference type="Proteomes" id="UP000602198">
    <property type="component" value="Unassembled WGS sequence"/>
</dbReference>
<keyword evidence="1" id="KW-0472">Membrane</keyword>
<evidence type="ECO:0000256" key="1">
    <source>
        <dbReference type="SAM" id="Phobius"/>
    </source>
</evidence>
<feature type="transmembrane region" description="Helical" evidence="1">
    <location>
        <begin position="6"/>
        <end position="26"/>
    </location>
</feature>
<evidence type="ECO:0008006" key="4">
    <source>
        <dbReference type="Google" id="ProtNLM"/>
    </source>
</evidence>
<feature type="transmembrane region" description="Helical" evidence="1">
    <location>
        <begin position="63"/>
        <end position="81"/>
    </location>
</feature>
<proteinExistence type="predicted"/>
<comment type="caution">
    <text evidence="2">The sequence shown here is derived from an EMBL/GenBank/DDBJ whole genome shotgun (WGS) entry which is preliminary data.</text>
</comment>
<feature type="transmembrane region" description="Helical" evidence="1">
    <location>
        <begin position="126"/>
        <end position="143"/>
    </location>
</feature>
<dbReference type="RefSeq" id="WP_201954991.1">
    <property type="nucleotide sequence ID" value="NZ_JAERRJ010000014.1"/>
</dbReference>
<feature type="transmembrane region" description="Helical" evidence="1">
    <location>
        <begin position="38"/>
        <end position="57"/>
    </location>
</feature>
<keyword evidence="1" id="KW-0812">Transmembrane</keyword>
<sequence length="156" mass="16558">MTGYTVLLTLHIVVGAAGLALGPAVAWADARKPRPDLWTAYLGTVAAVCISAVGLVVWRRTDLWWLVPVSALTVALAMLGWRAAGRPGDWTHAYVHGLGGSYIALVTATVVVSFAVDGPLHGPAQLIAWLGPTVLGTPLLELWRRGLVTKRRVFSG</sequence>
<organism evidence="2 3">
    <name type="scientific">Nocardia acididurans</name>
    <dbReference type="NCBI Taxonomy" id="2802282"/>
    <lineage>
        <taxon>Bacteria</taxon>
        <taxon>Bacillati</taxon>
        <taxon>Actinomycetota</taxon>
        <taxon>Actinomycetes</taxon>
        <taxon>Mycobacteriales</taxon>
        <taxon>Nocardiaceae</taxon>
        <taxon>Nocardia</taxon>
    </lineage>
</organism>
<keyword evidence="3" id="KW-1185">Reference proteome</keyword>
<evidence type="ECO:0000313" key="3">
    <source>
        <dbReference type="Proteomes" id="UP000602198"/>
    </source>
</evidence>
<reference evidence="2 3" key="1">
    <citation type="submission" date="2021-01" db="EMBL/GenBank/DDBJ databases">
        <title>WGS of actinomycetes isolated from Thailand.</title>
        <authorList>
            <person name="Thawai C."/>
        </authorList>
    </citation>
    <scope>NUCLEOTIDE SEQUENCE [LARGE SCALE GENOMIC DNA]</scope>
    <source>
        <strain evidence="2 3">LPG 2</strain>
    </source>
</reference>
<gene>
    <name evidence="2" type="ORF">JK358_32420</name>
</gene>
<evidence type="ECO:0000313" key="2">
    <source>
        <dbReference type="EMBL" id="MBL1079120.1"/>
    </source>
</evidence>